<keyword evidence="3" id="KW-0520">NAD</keyword>
<accession>C8VZJ2</accession>
<dbReference type="STRING" id="485916.Dtox_4270"/>
<dbReference type="FunFam" id="3.40.50.1970:FF:000003">
    <property type="entry name" value="Alcohol dehydrogenase, iron-containing"/>
    <property type="match status" value="1"/>
</dbReference>
<dbReference type="OrthoDB" id="5445534at2"/>
<evidence type="ECO:0000259" key="5">
    <source>
        <dbReference type="Pfam" id="PF25137"/>
    </source>
</evidence>
<dbReference type="FunFam" id="1.20.1090.10:FF:000001">
    <property type="entry name" value="Aldehyde-alcohol dehydrogenase"/>
    <property type="match status" value="1"/>
</dbReference>
<dbReference type="GO" id="GO:0004022">
    <property type="term" value="F:alcohol dehydrogenase (NAD+) activity"/>
    <property type="evidence" value="ECO:0007669"/>
    <property type="project" value="UniProtKB-ARBA"/>
</dbReference>
<evidence type="ECO:0000256" key="2">
    <source>
        <dbReference type="ARBA" id="ARBA00023002"/>
    </source>
</evidence>
<sequence>MAINIVGSEFPLKTFHATPRGIIGWGAYQMAGVEAKKVGIKHALLVTTGLKGTGIVDEIKGVLQYAGVEVTVFDKVTSNPKDYEVHEAHKVYKEANCDGLVSVGGGSSHDCAKAVRIVETHNGRSIRDFNGVCDFDIEVNIPHVAITTTCGTGSEATYATVITNTEKKFKMLIFEYSAYASRSIVDPALIRTLPPKLTAFTGIDALTHAVEAYTSRLNILTSYGIALHSIELIGKHLREAFGNGNNAEAREAMAWAQYGGGHAINSGGAGVVHSIAHSLGGLLDSPHGMCNSIALVPSQRYNLVACPEKFANIAKALGVDTAGMTVMQAAEAAVDEMESLINDLEVTETFSDLGLKEDNIDQVTEFALKDFCSVANPRNLTKKAIDDLLRQCM</sequence>
<name>C8VZJ2_DESAS</name>
<gene>
    <name evidence="6" type="ordered locus">Dtox_4270</name>
</gene>
<protein>
    <submittedName>
        <fullName evidence="6">Iron-containing alcohol dehydrogenase</fullName>
    </submittedName>
</protein>
<keyword evidence="7" id="KW-1185">Reference proteome</keyword>
<feature type="domain" description="Alcohol dehydrogenase iron-type/glycerol dehydrogenase GldA" evidence="4">
    <location>
        <begin position="21"/>
        <end position="187"/>
    </location>
</feature>
<dbReference type="SUPFAM" id="SSF56796">
    <property type="entry name" value="Dehydroquinate synthase-like"/>
    <property type="match status" value="1"/>
</dbReference>
<dbReference type="KEGG" id="dae:Dtox_4270"/>
<proteinExistence type="inferred from homology"/>
<dbReference type="CDD" id="cd08176">
    <property type="entry name" value="LPO"/>
    <property type="match status" value="1"/>
</dbReference>
<dbReference type="RefSeq" id="WP_015759607.1">
    <property type="nucleotide sequence ID" value="NC_013216.1"/>
</dbReference>
<dbReference type="PANTHER" id="PTHR11496">
    <property type="entry name" value="ALCOHOL DEHYDROGENASE"/>
    <property type="match status" value="1"/>
</dbReference>
<dbReference type="AlphaFoldDB" id="C8VZJ2"/>
<dbReference type="Pfam" id="PF25137">
    <property type="entry name" value="ADH_Fe_C"/>
    <property type="match status" value="1"/>
</dbReference>
<dbReference type="InterPro" id="IPR056798">
    <property type="entry name" value="ADH_Fe_C"/>
</dbReference>
<keyword evidence="2" id="KW-0560">Oxidoreductase</keyword>
<dbReference type="InterPro" id="IPR018211">
    <property type="entry name" value="ADH_Fe_CS"/>
</dbReference>
<dbReference type="HOGENOM" id="CLU_007207_0_0_9"/>
<evidence type="ECO:0000256" key="1">
    <source>
        <dbReference type="ARBA" id="ARBA00007358"/>
    </source>
</evidence>
<dbReference type="PROSITE" id="PS00913">
    <property type="entry name" value="ADH_IRON_1"/>
    <property type="match status" value="1"/>
</dbReference>
<evidence type="ECO:0000313" key="6">
    <source>
        <dbReference type="EMBL" id="ACV64937.1"/>
    </source>
</evidence>
<dbReference type="Pfam" id="PF00465">
    <property type="entry name" value="Fe-ADH"/>
    <property type="match status" value="1"/>
</dbReference>
<feature type="domain" description="Fe-containing alcohol dehydrogenase-like C-terminal" evidence="5">
    <location>
        <begin position="198"/>
        <end position="392"/>
    </location>
</feature>
<evidence type="ECO:0000256" key="3">
    <source>
        <dbReference type="ARBA" id="ARBA00023027"/>
    </source>
</evidence>
<dbReference type="InterPro" id="IPR039697">
    <property type="entry name" value="Alcohol_dehydrogenase_Fe"/>
</dbReference>
<dbReference type="Proteomes" id="UP000002217">
    <property type="component" value="Chromosome"/>
</dbReference>
<dbReference type="eggNOG" id="COG1454">
    <property type="taxonomic scope" value="Bacteria"/>
</dbReference>
<dbReference type="GO" id="GO:0046872">
    <property type="term" value="F:metal ion binding"/>
    <property type="evidence" value="ECO:0007669"/>
    <property type="project" value="InterPro"/>
</dbReference>
<evidence type="ECO:0000259" key="4">
    <source>
        <dbReference type="Pfam" id="PF00465"/>
    </source>
</evidence>
<organism evidence="6 7">
    <name type="scientific">Desulfofarcimen acetoxidans (strain ATCC 49208 / DSM 771 / KCTC 5769 / VKM B-1644 / 5575)</name>
    <name type="common">Desulfotomaculum acetoxidans</name>
    <dbReference type="NCBI Taxonomy" id="485916"/>
    <lineage>
        <taxon>Bacteria</taxon>
        <taxon>Bacillati</taxon>
        <taxon>Bacillota</taxon>
        <taxon>Clostridia</taxon>
        <taxon>Eubacteriales</taxon>
        <taxon>Peptococcaceae</taxon>
        <taxon>Desulfofarcimen</taxon>
    </lineage>
</organism>
<dbReference type="EMBL" id="CP001720">
    <property type="protein sequence ID" value="ACV64937.1"/>
    <property type="molecule type" value="Genomic_DNA"/>
</dbReference>
<dbReference type="Gene3D" id="3.40.50.1970">
    <property type="match status" value="1"/>
</dbReference>
<dbReference type="Gene3D" id="1.20.1090.10">
    <property type="entry name" value="Dehydroquinate synthase-like - alpha domain"/>
    <property type="match status" value="1"/>
</dbReference>
<dbReference type="InterPro" id="IPR001670">
    <property type="entry name" value="ADH_Fe/GldA"/>
</dbReference>
<evidence type="ECO:0000313" key="7">
    <source>
        <dbReference type="Proteomes" id="UP000002217"/>
    </source>
</evidence>
<dbReference type="PANTHER" id="PTHR11496:SF102">
    <property type="entry name" value="ALCOHOL DEHYDROGENASE 4"/>
    <property type="match status" value="1"/>
</dbReference>
<comment type="similarity">
    <text evidence="1">Belongs to the iron-containing alcohol dehydrogenase family.</text>
</comment>
<reference evidence="6 7" key="1">
    <citation type="journal article" date="2009" name="Stand. Genomic Sci.">
        <title>Complete genome sequence of Desulfotomaculum acetoxidans type strain (5575).</title>
        <authorList>
            <person name="Spring S."/>
            <person name="Lapidus A."/>
            <person name="Schroder M."/>
            <person name="Gleim D."/>
            <person name="Sims D."/>
            <person name="Meincke L."/>
            <person name="Glavina Del Rio T."/>
            <person name="Tice H."/>
            <person name="Copeland A."/>
            <person name="Cheng J.F."/>
            <person name="Lucas S."/>
            <person name="Chen F."/>
            <person name="Nolan M."/>
            <person name="Bruce D."/>
            <person name="Goodwin L."/>
            <person name="Pitluck S."/>
            <person name="Ivanova N."/>
            <person name="Mavromatis K."/>
            <person name="Mikhailova N."/>
            <person name="Pati A."/>
            <person name="Chen A."/>
            <person name="Palaniappan K."/>
            <person name="Land M."/>
            <person name="Hauser L."/>
            <person name="Chang Y.J."/>
            <person name="Jeffries C.D."/>
            <person name="Chain P."/>
            <person name="Saunders E."/>
            <person name="Brettin T."/>
            <person name="Detter J.C."/>
            <person name="Goker M."/>
            <person name="Bristow J."/>
            <person name="Eisen J.A."/>
            <person name="Markowitz V."/>
            <person name="Hugenholtz P."/>
            <person name="Kyrpides N.C."/>
            <person name="Klenk H.P."/>
            <person name="Han C."/>
        </authorList>
    </citation>
    <scope>NUCLEOTIDE SEQUENCE [LARGE SCALE GENOMIC DNA]</scope>
    <source>
        <strain evidence="7">ATCC 49208 / DSM 771 / VKM B-1644</strain>
    </source>
</reference>